<evidence type="ECO:0000313" key="15">
    <source>
        <dbReference type="WBParaSite" id="nRc.2.0.1.t37356-RA"/>
    </source>
</evidence>
<dbReference type="GO" id="GO:0023041">
    <property type="term" value="P:neuronal signal transduction"/>
    <property type="evidence" value="ECO:0007669"/>
    <property type="project" value="InterPro"/>
</dbReference>
<evidence type="ECO:0000256" key="10">
    <source>
        <dbReference type="ARBA" id="ARBA00023180"/>
    </source>
</evidence>
<evidence type="ECO:0000256" key="8">
    <source>
        <dbReference type="ARBA" id="ARBA00022989"/>
    </source>
</evidence>
<evidence type="ECO:0000256" key="1">
    <source>
        <dbReference type="ARBA" id="ARBA00003440"/>
    </source>
</evidence>
<comment type="subcellular location">
    <subcellularLocation>
        <location evidence="2">Nucleus membrane</location>
        <topology evidence="2">Multi-pass membrane protein</topology>
    </subcellularLocation>
    <subcellularLocation>
        <location evidence="3">Rough endoplasmic reticulum membrane</location>
        <topology evidence="3">Multi-pass membrane protein</topology>
    </subcellularLocation>
</comment>
<protein>
    <recommendedName>
        <fullName evidence="4">Macoilin</fullName>
    </recommendedName>
    <alternativeName>
        <fullName evidence="12">Transmembrane protein 57</fullName>
    </alternativeName>
</protein>
<dbReference type="WBParaSite" id="nRc.2.0.1.t37356-RA">
    <property type="protein sequence ID" value="nRc.2.0.1.t37356-RA"/>
    <property type="gene ID" value="nRc.2.0.1.g37356"/>
</dbReference>
<dbReference type="Pfam" id="PF09726">
    <property type="entry name" value="Macoilin"/>
    <property type="match status" value="1"/>
</dbReference>
<keyword evidence="8 13" id="KW-1133">Transmembrane helix</keyword>
<keyword evidence="7" id="KW-0256">Endoplasmic reticulum</keyword>
<feature type="transmembrane region" description="Helical" evidence="13">
    <location>
        <begin position="58"/>
        <end position="75"/>
    </location>
</feature>
<comment type="function">
    <text evidence="1">Plays a role in the regulation of neuronal activity.</text>
</comment>
<keyword evidence="11" id="KW-0539">Nucleus</keyword>
<evidence type="ECO:0000256" key="6">
    <source>
        <dbReference type="ARBA" id="ARBA00022692"/>
    </source>
</evidence>
<keyword evidence="6 13" id="KW-0812">Transmembrane</keyword>
<evidence type="ECO:0000256" key="12">
    <source>
        <dbReference type="ARBA" id="ARBA00031129"/>
    </source>
</evidence>
<proteinExistence type="predicted"/>
<dbReference type="AlphaFoldDB" id="A0A915KH95"/>
<keyword evidence="9 13" id="KW-0472">Membrane</keyword>
<keyword evidence="14" id="KW-1185">Reference proteome</keyword>
<dbReference type="PANTHER" id="PTHR47464:SF2">
    <property type="entry name" value="MACOILIN"/>
    <property type="match status" value="1"/>
</dbReference>
<evidence type="ECO:0000256" key="3">
    <source>
        <dbReference type="ARBA" id="ARBA00004269"/>
    </source>
</evidence>
<evidence type="ECO:0000256" key="13">
    <source>
        <dbReference type="SAM" id="Phobius"/>
    </source>
</evidence>
<feature type="transmembrane region" description="Helical" evidence="13">
    <location>
        <begin position="20"/>
        <end position="38"/>
    </location>
</feature>
<dbReference type="Proteomes" id="UP000887565">
    <property type="component" value="Unplaced"/>
</dbReference>
<evidence type="ECO:0000256" key="5">
    <source>
        <dbReference type="ARBA" id="ARBA00022553"/>
    </source>
</evidence>
<reference evidence="15" key="1">
    <citation type="submission" date="2022-11" db="UniProtKB">
        <authorList>
            <consortium name="WormBaseParasite"/>
        </authorList>
    </citation>
    <scope>IDENTIFICATION</scope>
</reference>
<evidence type="ECO:0000256" key="7">
    <source>
        <dbReference type="ARBA" id="ARBA00022824"/>
    </source>
</evidence>
<accession>A0A915KH95</accession>
<organism evidence="14 15">
    <name type="scientific">Romanomermis culicivorax</name>
    <name type="common">Nematode worm</name>
    <dbReference type="NCBI Taxonomy" id="13658"/>
    <lineage>
        <taxon>Eukaryota</taxon>
        <taxon>Metazoa</taxon>
        <taxon>Ecdysozoa</taxon>
        <taxon>Nematoda</taxon>
        <taxon>Enoplea</taxon>
        <taxon>Dorylaimia</taxon>
        <taxon>Mermithida</taxon>
        <taxon>Mermithoidea</taxon>
        <taxon>Mermithidae</taxon>
        <taxon>Romanomermis</taxon>
    </lineage>
</organism>
<name>A0A915KH95_ROMCU</name>
<dbReference type="GO" id="GO:0031965">
    <property type="term" value="C:nuclear membrane"/>
    <property type="evidence" value="ECO:0007669"/>
    <property type="project" value="UniProtKB-SubCell"/>
</dbReference>
<evidence type="ECO:0000256" key="2">
    <source>
        <dbReference type="ARBA" id="ARBA00004232"/>
    </source>
</evidence>
<sequence length="122" mass="14536">MRRTLKKNRMSEGFCTSGLIYMKILFVWAFVMMADFLLDFRFEYFWPSWLLLRSIYDSFRYQGVAFSVFFVCVTVTSDMICFIFIPVQWLFFLAGTCVWVQYVWHAAVPCYILNNSSELFGV</sequence>
<keyword evidence="5" id="KW-0597">Phosphoprotein</keyword>
<evidence type="ECO:0000313" key="14">
    <source>
        <dbReference type="Proteomes" id="UP000887565"/>
    </source>
</evidence>
<evidence type="ECO:0000256" key="9">
    <source>
        <dbReference type="ARBA" id="ARBA00023136"/>
    </source>
</evidence>
<dbReference type="OMA" id="SEGFCTS"/>
<feature type="transmembrane region" description="Helical" evidence="13">
    <location>
        <begin position="82"/>
        <end position="104"/>
    </location>
</feature>
<dbReference type="PANTHER" id="PTHR47464">
    <property type="entry name" value="MACOILIN"/>
    <property type="match status" value="1"/>
</dbReference>
<dbReference type="InterPro" id="IPR019130">
    <property type="entry name" value="Macoilin"/>
</dbReference>
<dbReference type="GO" id="GO:0030867">
    <property type="term" value="C:rough endoplasmic reticulum membrane"/>
    <property type="evidence" value="ECO:0007669"/>
    <property type="project" value="UniProtKB-SubCell"/>
</dbReference>
<keyword evidence="10" id="KW-0325">Glycoprotein</keyword>
<evidence type="ECO:0000256" key="4">
    <source>
        <dbReference type="ARBA" id="ARBA00021882"/>
    </source>
</evidence>
<evidence type="ECO:0000256" key="11">
    <source>
        <dbReference type="ARBA" id="ARBA00023242"/>
    </source>
</evidence>